<protein>
    <recommendedName>
        <fullName evidence="6">Phenylalanine ammonia-lyase</fullName>
    </recommendedName>
</protein>
<evidence type="ECO:0000313" key="4">
    <source>
        <dbReference type="EMBL" id="KJA28925.1"/>
    </source>
</evidence>
<feature type="region of interest" description="Disordered" evidence="3">
    <location>
        <begin position="1"/>
        <end position="28"/>
    </location>
</feature>
<evidence type="ECO:0000256" key="2">
    <source>
        <dbReference type="RuleBase" id="RU003954"/>
    </source>
</evidence>
<dbReference type="GO" id="GO:0016841">
    <property type="term" value="F:ammonia-lyase activity"/>
    <property type="evidence" value="ECO:0007669"/>
    <property type="project" value="InterPro"/>
</dbReference>
<dbReference type="Proteomes" id="UP000054270">
    <property type="component" value="Unassembled WGS sequence"/>
</dbReference>
<name>A0A0D2QB71_HYPSF</name>
<dbReference type="Gene3D" id="1.20.200.10">
    <property type="entry name" value="Fumarase/aspartase (Central domain)"/>
    <property type="match status" value="1"/>
</dbReference>
<proteinExistence type="inferred from homology"/>
<dbReference type="InterPro" id="IPR008948">
    <property type="entry name" value="L-Aspartase-like"/>
</dbReference>
<keyword evidence="2" id="KW-0456">Lyase</keyword>
<dbReference type="PANTHER" id="PTHR10362">
    <property type="entry name" value="HISTIDINE AMMONIA-LYASE"/>
    <property type="match status" value="1"/>
</dbReference>
<dbReference type="AlphaFoldDB" id="A0A0D2QB71"/>
<dbReference type="OrthoDB" id="10051290at2759"/>
<dbReference type="OMA" id="GNFHGDY"/>
<dbReference type="Pfam" id="PF00221">
    <property type="entry name" value="Lyase_aromatic"/>
    <property type="match status" value="1"/>
</dbReference>
<dbReference type="InterPro" id="IPR005922">
    <property type="entry name" value="Phe_NH3-lyase"/>
</dbReference>
<evidence type="ECO:0000256" key="1">
    <source>
        <dbReference type="ARBA" id="ARBA00007238"/>
    </source>
</evidence>
<dbReference type="Gene3D" id="1.10.275.10">
    <property type="entry name" value="Fumarase/aspartase (N-terminal domain)"/>
    <property type="match status" value="1"/>
</dbReference>
<dbReference type="NCBIfam" id="TIGR01226">
    <property type="entry name" value="phe_am_lyase"/>
    <property type="match status" value="1"/>
</dbReference>
<dbReference type="Gene3D" id="1.10.274.20">
    <property type="entry name" value="Phenylalanine ammonia-lyase 1, domain 3"/>
    <property type="match status" value="1"/>
</dbReference>
<dbReference type="SUPFAM" id="SSF48557">
    <property type="entry name" value="L-aspartase-like"/>
    <property type="match status" value="1"/>
</dbReference>
<organism evidence="4 5">
    <name type="scientific">Hypholoma sublateritium (strain FD-334 SS-4)</name>
    <dbReference type="NCBI Taxonomy" id="945553"/>
    <lineage>
        <taxon>Eukaryota</taxon>
        <taxon>Fungi</taxon>
        <taxon>Dikarya</taxon>
        <taxon>Basidiomycota</taxon>
        <taxon>Agaricomycotina</taxon>
        <taxon>Agaricomycetes</taxon>
        <taxon>Agaricomycetidae</taxon>
        <taxon>Agaricales</taxon>
        <taxon>Agaricineae</taxon>
        <taxon>Strophariaceae</taxon>
        <taxon>Hypholoma</taxon>
    </lineage>
</organism>
<dbReference type="InterPro" id="IPR023144">
    <property type="entry name" value="Phe_NH3-lyase_shielding_dom_sf"/>
</dbReference>
<reference evidence="5" key="1">
    <citation type="submission" date="2014-04" db="EMBL/GenBank/DDBJ databases">
        <title>Evolutionary Origins and Diversification of the Mycorrhizal Mutualists.</title>
        <authorList>
            <consortium name="DOE Joint Genome Institute"/>
            <consortium name="Mycorrhizal Genomics Consortium"/>
            <person name="Kohler A."/>
            <person name="Kuo A."/>
            <person name="Nagy L.G."/>
            <person name="Floudas D."/>
            <person name="Copeland A."/>
            <person name="Barry K.W."/>
            <person name="Cichocki N."/>
            <person name="Veneault-Fourrey C."/>
            <person name="LaButti K."/>
            <person name="Lindquist E.A."/>
            <person name="Lipzen A."/>
            <person name="Lundell T."/>
            <person name="Morin E."/>
            <person name="Murat C."/>
            <person name="Riley R."/>
            <person name="Ohm R."/>
            <person name="Sun H."/>
            <person name="Tunlid A."/>
            <person name="Henrissat B."/>
            <person name="Grigoriev I.V."/>
            <person name="Hibbett D.S."/>
            <person name="Martin F."/>
        </authorList>
    </citation>
    <scope>NUCLEOTIDE SEQUENCE [LARGE SCALE GENOMIC DNA]</scope>
    <source>
        <strain evidence="5">FD-334 SS-4</strain>
    </source>
</reference>
<evidence type="ECO:0000313" key="5">
    <source>
        <dbReference type="Proteomes" id="UP000054270"/>
    </source>
</evidence>
<dbReference type="InterPro" id="IPR024083">
    <property type="entry name" value="Fumarase/histidase_N"/>
</dbReference>
<comment type="similarity">
    <text evidence="1 2">Belongs to the PAL/histidase family.</text>
</comment>
<dbReference type="GO" id="GO:0005737">
    <property type="term" value="C:cytoplasm"/>
    <property type="evidence" value="ECO:0007669"/>
    <property type="project" value="InterPro"/>
</dbReference>
<dbReference type="CDD" id="cd00332">
    <property type="entry name" value="PAL-HAL"/>
    <property type="match status" value="1"/>
</dbReference>
<sequence length="746" mass="80387">MTFISGEIKYPRRSSSASTKPDEPISPVRTVPARTFSRLLARKPHSTALVEEFINSFKELESYKNGKPVLVDGQTLSIAAVTAASRYGAAVVLDESPALKAKLAKSRQAVADKVDAGLSVYGVSTGFGGSADTRTDQPLILGHALLQHQQSGVLPSSTKPLEVLPLQDPLATTSMPEAWVRGAILIRMNSLIRGHSGVRYELIEKMNELLQANITPLVPLRGTISASGDLSPLSYIAGTLIGNPSIRVFDGAAAFGGREIVSSVKALEAHGIAPIPLVSKEHLGILNGTAFSASLASLALNEAVHLTLLSQVLTAMGTEALAGTRASFDPFIHSVARPHPGQIETAKNIFTLLEGSTFAQVHDKEVTIKEDEGTLRQDRYPLRTAPQFIGPQVEDLIHSLKTITIECNSTTDNPLVDGETGRVHNGGNFQAMAVTNTMEKTRLSLHHLGKIIFAQCAELIDPSMNRGLPPSLAATDPSLNYHAKGIDIASAAYVAELGYLANPVSTHIQSAEMHNQAVNSLALISARATVNSLEVLSTLMSSYLYAICQALDLRALQFEFHASLTKIVVEEFTTAFGSVLTDDATKSIIPSVARALHETFDKTSTMDARERMQKVAASSTIPLLDFFTGPSFTEPSLVGTALTSIPEFRTRVAERLYTLLDNLRREFLSGVRGPAPASAYLNKTRPVYEFVRLTLGIRMHGSENYHRFENGVGVEDQTVGQNVSLIHEAIRDGKLQAVVVDLFSTL</sequence>
<dbReference type="EMBL" id="KN817520">
    <property type="protein sequence ID" value="KJA28925.1"/>
    <property type="molecule type" value="Genomic_DNA"/>
</dbReference>
<keyword evidence="5" id="KW-1185">Reference proteome</keyword>
<dbReference type="InterPro" id="IPR022313">
    <property type="entry name" value="Phe/His_NH3-lyase_AS"/>
</dbReference>
<dbReference type="InterPro" id="IPR001106">
    <property type="entry name" value="Aromatic_Lyase"/>
</dbReference>
<dbReference type="STRING" id="945553.A0A0D2QB71"/>
<gene>
    <name evidence="4" type="ORF">HYPSUDRAFT_33381</name>
</gene>
<accession>A0A0D2QB71</accession>
<dbReference type="SMR" id="A0A0D2QB71"/>
<evidence type="ECO:0000256" key="3">
    <source>
        <dbReference type="SAM" id="MobiDB-lite"/>
    </source>
</evidence>
<evidence type="ECO:0008006" key="6">
    <source>
        <dbReference type="Google" id="ProtNLM"/>
    </source>
</evidence>
<dbReference type="GO" id="GO:0006559">
    <property type="term" value="P:L-phenylalanine catabolic process"/>
    <property type="evidence" value="ECO:0007669"/>
    <property type="project" value="InterPro"/>
</dbReference>
<dbReference type="PROSITE" id="PS00488">
    <property type="entry name" value="PAL_HISTIDASE"/>
    <property type="match status" value="1"/>
</dbReference>